<dbReference type="OrthoDB" id="28053at2759"/>
<evidence type="ECO:0000256" key="1">
    <source>
        <dbReference type="ARBA" id="ARBA00004308"/>
    </source>
</evidence>
<dbReference type="InterPro" id="IPR011989">
    <property type="entry name" value="ARM-like"/>
</dbReference>
<proteinExistence type="predicted"/>
<comment type="subcellular location">
    <subcellularLocation>
        <location evidence="1">Endomembrane system</location>
    </subcellularLocation>
</comment>
<sequence>MDNLQSAILSRFTNSMPTPIRLRDLIRQIRAARTAADERAVVQKECAYIRSTFREEDNVWRCRNVAKLLYIHMLGYPAHFGQLECLKLIAANRYTDKRIGYLGAMLLLDERQDVHLLITNSLKK</sequence>
<dbReference type="InterPro" id="IPR002553">
    <property type="entry name" value="Clathrin/coatomer_adapt-like_N"/>
</dbReference>
<comment type="caution">
    <text evidence="6">The sequence shown here is derived from an EMBL/GenBank/DDBJ whole genome shotgun (WGS) entry which is preliminary data.</text>
</comment>
<dbReference type="SUPFAM" id="SSF48371">
    <property type="entry name" value="ARM repeat"/>
    <property type="match status" value="1"/>
</dbReference>
<dbReference type="EMBL" id="JXLN01012343">
    <property type="protein sequence ID" value="KPM08366.1"/>
    <property type="molecule type" value="Genomic_DNA"/>
</dbReference>
<feature type="domain" description="Clathrin/coatomer adaptor adaptin-like N-terminal" evidence="5">
    <location>
        <begin position="38"/>
        <end position="124"/>
    </location>
</feature>
<evidence type="ECO:0000259" key="5">
    <source>
        <dbReference type="Pfam" id="PF01602"/>
    </source>
</evidence>
<keyword evidence="2" id="KW-0813">Transport</keyword>
<dbReference type="GO" id="GO:0030117">
    <property type="term" value="C:membrane coat"/>
    <property type="evidence" value="ECO:0007669"/>
    <property type="project" value="InterPro"/>
</dbReference>
<dbReference type="PANTHER" id="PTHR22780">
    <property type="entry name" value="ADAPTIN, ALPHA/GAMMA/EPSILON"/>
    <property type="match status" value="1"/>
</dbReference>
<dbReference type="AlphaFoldDB" id="A0A132ABK2"/>
<evidence type="ECO:0000313" key="7">
    <source>
        <dbReference type="Proteomes" id="UP000616769"/>
    </source>
</evidence>
<reference evidence="6 7" key="1">
    <citation type="journal article" date="2015" name="Parasit. Vectors">
        <title>Draft genome of the scabies mite.</title>
        <authorList>
            <person name="Rider S.D.Jr."/>
            <person name="Morgan M.S."/>
            <person name="Arlian L.G."/>
        </authorList>
    </citation>
    <scope>NUCLEOTIDE SEQUENCE [LARGE SCALE GENOMIC DNA]</scope>
    <source>
        <strain evidence="6">Arlian Lab</strain>
    </source>
</reference>
<protein>
    <submittedName>
        <fullName evidence="6">Adaptor complex 1, gamma subunit-like protein</fullName>
    </submittedName>
</protein>
<organism evidence="6 7">
    <name type="scientific">Sarcoptes scabiei</name>
    <name type="common">Itch mite</name>
    <name type="synonym">Acarus scabiei</name>
    <dbReference type="NCBI Taxonomy" id="52283"/>
    <lineage>
        <taxon>Eukaryota</taxon>
        <taxon>Metazoa</taxon>
        <taxon>Ecdysozoa</taxon>
        <taxon>Arthropoda</taxon>
        <taxon>Chelicerata</taxon>
        <taxon>Arachnida</taxon>
        <taxon>Acari</taxon>
        <taxon>Acariformes</taxon>
        <taxon>Sarcoptiformes</taxon>
        <taxon>Astigmata</taxon>
        <taxon>Psoroptidia</taxon>
        <taxon>Sarcoptoidea</taxon>
        <taxon>Sarcoptidae</taxon>
        <taxon>Sarcoptinae</taxon>
        <taxon>Sarcoptes</taxon>
    </lineage>
</organism>
<dbReference type="InterPro" id="IPR016024">
    <property type="entry name" value="ARM-type_fold"/>
</dbReference>
<dbReference type="GO" id="GO:0006886">
    <property type="term" value="P:intracellular protein transport"/>
    <property type="evidence" value="ECO:0007669"/>
    <property type="project" value="InterPro"/>
</dbReference>
<dbReference type="VEuPathDB" id="VectorBase:SSCA001626"/>
<keyword evidence="3" id="KW-0653">Protein transport</keyword>
<evidence type="ECO:0000256" key="3">
    <source>
        <dbReference type="ARBA" id="ARBA00022927"/>
    </source>
</evidence>
<dbReference type="GO" id="GO:0016192">
    <property type="term" value="P:vesicle-mediated transport"/>
    <property type="evidence" value="ECO:0007669"/>
    <property type="project" value="InterPro"/>
</dbReference>
<dbReference type="Gene3D" id="1.25.10.10">
    <property type="entry name" value="Leucine-rich Repeat Variant"/>
    <property type="match status" value="1"/>
</dbReference>
<name>A0A132ABK2_SARSC</name>
<gene>
    <name evidence="6" type="ORF">QR98_0068820</name>
</gene>
<dbReference type="InterPro" id="IPR050840">
    <property type="entry name" value="Adaptor_Complx_Large_Subunit"/>
</dbReference>
<evidence type="ECO:0000256" key="4">
    <source>
        <dbReference type="ARBA" id="ARBA00023136"/>
    </source>
</evidence>
<evidence type="ECO:0000313" key="6">
    <source>
        <dbReference type="EMBL" id="KPM08366.1"/>
    </source>
</evidence>
<dbReference type="Pfam" id="PF01602">
    <property type="entry name" value="Adaptin_N"/>
    <property type="match status" value="1"/>
</dbReference>
<dbReference type="Proteomes" id="UP000616769">
    <property type="component" value="Unassembled WGS sequence"/>
</dbReference>
<evidence type="ECO:0000256" key="2">
    <source>
        <dbReference type="ARBA" id="ARBA00022448"/>
    </source>
</evidence>
<dbReference type="GO" id="GO:0012505">
    <property type="term" value="C:endomembrane system"/>
    <property type="evidence" value="ECO:0007669"/>
    <property type="project" value="UniProtKB-SubCell"/>
</dbReference>
<accession>A0A132ABK2</accession>
<keyword evidence="4" id="KW-0472">Membrane</keyword>